<organism evidence="6 7">
    <name type="scientific">Hirsutella rhossiliensis</name>
    <dbReference type="NCBI Taxonomy" id="111463"/>
    <lineage>
        <taxon>Eukaryota</taxon>
        <taxon>Fungi</taxon>
        <taxon>Dikarya</taxon>
        <taxon>Ascomycota</taxon>
        <taxon>Pezizomycotina</taxon>
        <taxon>Sordariomycetes</taxon>
        <taxon>Hypocreomycetidae</taxon>
        <taxon>Hypocreales</taxon>
        <taxon>Ophiocordycipitaceae</taxon>
        <taxon>Hirsutella</taxon>
    </lineage>
</organism>
<comment type="similarity">
    <text evidence="1">Belongs to the oxygen-dependent FAD-linked oxidoreductase family.</text>
</comment>
<dbReference type="PANTHER" id="PTHR42973">
    <property type="entry name" value="BINDING OXIDOREDUCTASE, PUTATIVE (AFU_ORTHOLOGUE AFUA_1G17690)-RELATED"/>
    <property type="match status" value="1"/>
</dbReference>
<name>A0A9P8MNH5_9HYPO</name>
<dbReference type="InterPro" id="IPR050416">
    <property type="entry name" value="FAD-linked_Oxidoreductase"/>
</dbReference>
<comment type="caution">
    <text evidence="6">The sequence shown here is derived from an EMBL/GenBank/DDBJ whole genome shotgun (WGS) entry which is preliminary data.</text>
</comment>
<dbReference type="Gene3D" id="3.30.465.10">
    <property type="match status" value="1"/>
</dbReference>
<keyword evidence="7" id="KW-1185">Reference proteome</keyword>
<evidence type="ECO:0000259" key="5">
    <source>
        <dbReference type="PROSITE" id="PS51387"/>
    </source>
</evidence>
<dbReference type="InterPro" id="IPR036318">
    <property type="entry name" value="FAD-bd_PCMH-like_sf"/>
</dbReference>
<keyword evidence="4" id="KW-0560">Oxidoreductase</keyword>
<dbReference type="GO" id="GO:0016491">
    <property type="term" value="F:oxidoreductase activity"/>
    <property type="evidence" value="ECO:0007669"/>
    <property type="project" value="UniProtKB-KW"/>
</dbReference>
<dbReference type="PROSITE" id="PS51387">
    <property type="entry name" value="FAD_PCMH"/>
    <property type="match status" value="1"/>
</dbReference>
<dbReference type="OrthoDB" id="2151789at2759"/>
<evidence type="ECO:0000313" key="7">
    <source>
        <dbReference type="Proteomes" id="UP000824596"/>
    </source>
</evidence>
<sequence length="421" mass="46481">MYFDSESYDCRNESYFSRTAQLAPWAIVQPRNTDEVSRSLKALVRTPGCKFAVRSGGHMQWAGANNIRDGITIDLGRTWADAYKELEKHGRMVAGGRDGAVGIGGLLTGGGKTFYTCRTGFACDQVVNYEVVLANGTVIEANDQKNSDIFRVLKGGGNNFGIVTRFDIATFPSKDIWDGNIIYDKEITPQLAEVLLDFIQNLAKNPDSHVAAAWTYLPKTENHFINMFLTNLDGDKESRSLSKFLAIPGKREMKMSTVATKVASSALGAGLPTGKENTWFSLTFKADSRIVLRAAEVFEATVGNLKAQVPDYDFVLMMLLQPLPIDCLLLLFVLQVETSELRTTIGLPALKGAIDEIEAFAESMGGNVRFRYLNYCDGSQDPLYSYGEKNVEMMRIAAAKYDPSRVFQTQVPGGFKISKVK</sequence>
<reference evidence="6" key="1">
    <citation type="submission" date="2021-09" db="EMBL/GenBank/DDBJ databases">
        <title>A high-quality genome of the endoparasitic fungus Hirsutella rhossiliensis with a comparison of Hirsutella genomes reveals transposable elements contributing to genome size variation.</title>
        <authorList>
            <person name="Lin R."/>
            <person name="Jiao Y."/>
            <person name="Sun X."/>
            <person name="Ling J."/>
            <person name="Xie B."/>
            <person name="Cheng X."/>
        </authorList>
    </citation>
    <scope>NUCLEOTIDE SEQUENCE</scope>
    <source>
        <strain evidence="6">HR02</strain>
    </source>
</reference>
<dbReference type="InterPro" id="IPR006094">
    <property type="entry name" value="Oxid_FAD_bind_N"/>
</dbReference>
<gene>
    <name evidence="6" type="ORF">HRG_10508</name>
</gene>
<feature type="domain" description="FAD-binding PCMH-type" evidence="5">
    <location>
        <begin position="1"/>
        <end position="173"/>
    </location>
</feature>
<accession>A0A9P8MNH5</accession>
<proteinExistence type="inferred from homology"/>
<evidence type="ECO:0000256" key="1">
    <source>
        <dbReference type="ARBA" id="ARBA00005466"/>
    </source>
</evidence>
<protein>
    <submittedName>
        <fullName evidence="6">FAD binding domain-containing protein</fullName>
    </submittedName>
</protein>
<dbReference type="Proteomes" id="UP000824596">
    <property type="component" value="Unassembled WGS sequence"/>
</dbReference>
<dbReference type="Gene3D" id="3.30.43.10">
    <property type="entry name" value="Uridine Diphospho-n-acetylenolpyruvylglucosamine Reductase, domain 2"/>
    <property type="match status" value="1"/>
</dbReference>
<evidence type="ECO:0000256" key="2">
    <source>
        <dbReference type="ARBA" id="ARBA00022630"/>
    </source>
</evidence>
<dbReference type="AlphaFoldDB" id="A0A9P8MNH5"/>
<dbReference type="SUPFAM" id="SSF56176">
    <property type="entry name" value="FAD-binding/transporter-associated domain-like"/>
    <property type="match status" value="1"/>
</dbReference>
<evidence type="ECO:0000313" key="6">
    <source>
        <dbReference type="EMBL" id="KAH0958207.1"/>
    </source>
</evidence>
<dbReference type="InterPro" id="IPR016167">
    <property type="entry name" value="FAD-bd_PCMH_sub1"/>
</dbReference>
<dbReference type="GeneID" id="68359637"/>
<dbReference type="RefSeq" id="XP_044715721.1">
    <property type="nucleotide sequence ID" value="XM_044868979.1"/>
</dbReference>
<evidence type="ECO:0000256" key="4">
    <source>
        <dbReference type="ARBA" id="ARBA00023002"/>
    </source>
</evidence>
<dbReference type="Gene3D" id="3.40.462.20">
    <property type="match status" value="1"/>
</dbReference>
<keyword evidence="3" id="KW-0274">FAD</keyword>
<keyword evidence="2" id="KW-0285">Flavoprotein</keyword>
<dbReference type="Pfam" id="PF01565">
    <property type="entry name" value="FAD_binding_4"/>
    <property type="match status" value="1"/>
</dbReference>
<dbReference type="InterPro" id="IPR016166">
    <property type="entry name" value="FAD-bd_PCMH"/>
</dbReference>
<dbReference type="GO" id="GO:0071949">
    <property type="term" value="F:FAD binding"/>
    <property type="evidence" value="ECO:0007669"/>
    <property type="project" value="InterPro"/>
</dbReference>
<dbReference type="EMBL" id="JAIZPD010000016">
    <property type="protein sequence ID" value="KAH0958207.1"/>
    <property type="molecule type" value="Genomic_DNA"/>
</dbReference>
<dbReference type="InterPro" id="IPR016169">
    <property type="entry name" value="FAD-bd_PCMH_sub2"/>
</dbReference>
<dbReference type="PANTHER" id="PTHR42973:SF53">
    <property type="entry name" value="FAD-BINDING PCMH-TYPE DOMAIN-CONTAINING PROTEIN-RELATED"/>
    <property type="match status" value="1"/>
</dbReference>
<evidence type="ECO:0000256" key="3">
    <source>
        <dbReference type="ARBA" id="ARBA00022827"/>
    </source>
</evidence>